<proteinExistence type="predicted"/>
<sequence>MQDRFTKWVEIRPIRRTTASTILAALTDAIILRHGCPEEILTDNGTQFRTAKVTGPLADLRIRHRFIPLQSKDKTEIDLYETTKNEIEIKVNESEDNKREEKGKESEDNKIEEGKEFEDNKIEENGKIIRQRQNQAVKVAGPGFVGNMLVQECHY</sequence>
<dbReference type="PANTHER" id="PTHR37984:SF5">
    <property type="entry name" value="PROTEIN NYNRIN-LIKE"/>
    <property type="match status" value="1"/>
</dbReference>
<name>A0A026X4B6_OOCBI</name>
<accession>A0A026X4B6</accession>
<evidence type="ECO:0000313" key="3">
    <source>
        <dbReference type="EMBL" id="EZA62953.1"/>
    </source>
</evidence>
<dbReference type="InterPro" id="IPR050951">
    <property type="entry name" value="Retrovirus_Pol_polyprotein"/>
</dbReference>
<evidence type="ECO:0000259" key="2">
    <source>
        <dbReference type="PROSITE" id="PS50994"/>
    </source>
</evidence>
<dbReference type="Gene3D" id="3.30.420.10">
    <property type="entry name" value="Ribonuclease H-like superfamily/Ribonuclease H"/>
    <property type="match status" value="1"/>
</dbReference>
<dbReference type="Pfam" id="PF00665">
    <property type="entry name" value="rve"/>
    <property type="match status" value="1"/>
</dbReference>
<dbReference type="InterPro" id="IPR001584">
    <property type="entry name" value="Integrase_cat-core"/>
</dbReference>
<feature type="domain" description="Integrase catalytic" evidence="2">
    <location>
        <begin position="1"/>
        <end position="66"/>
    </location>
</feature>
<dbReference type="SUPFAM" id="SSF53098">
    <property type="entry name" value="Ribonuclease H-like"/>
    <property type="match status" value="1"/>
</dbReference>
<dbReference type="InterPro" id="IPR012337">
    <property type="entry name" value="RNaseH-like_sf"/>
</dbReference>
<dbReference type="Proteomes" id="UP000053097">
    <property type="component" value="Unassembled WGS sequence"/>
</dbReference>
<reference evidence="3 4" key="1">
    <citation type="journal article" date="2014" name="Curr. Biol.">
        <title>The genome of the clonal raider ant Cerapachys biroi.</title>
        <authorList>
            <person name="Oxley P.R."/>
            <person name="Ji L."/>
            <person name="Fetter-Pruneda I."/>
            <person name="McKenzie S.K."/>
            <person name="Li C."/>
            <person name="Hu H."/>
            <person name="Zhang G."/>
            <person name="Kronauer D.J."/>
        </authorList>
    </citation>
    <scope>NUCLEOTIDE SEQUENCE [LARGE SCALE GENOMIC DNA]</scope>
</reference>
<dbReference type="GO" id="GO:0003676">
    <property type="term" value="F:nucleic acid binding"/>
    <property type="evidence" value="ECO:0007669"/>
    <property type="project" value="InterPro"/>
</dbReference>
<keyword evidence="4" id="KW-1185">Reference proteome</keyword>
<dbReference type="GO" id="GO:0015074">
    <property type="term" value="P:DNA integration"/>
    <property type="evidence" value="ECO:0007669"/>
    <property type="project" value="InterPro"/>
</dbReference>
<evidence type="ECO:0000313" key="4">
    <source>
        <dbReference type="Proteomes" id="UP000053097"/>
    </source>
</evidence>
<dbReference type="InterPro" id="IPR036397">
    <property type="entry name" value="RNaseH_sf"/>
</dbReference>
<dbReference type="PROSITE" id="PS50994">
    <property type="entry name" value="INTEGRASE"/>
    <property type="match status" value="1"/>
</dbReference>
<dbReference type="EMBL" id="KK107009">
    <property type="protein sequence ID" value="EZA62953.1"/>
    <property type="molecule type" value="Genomic_DNA"/>
</dbReference>
<feature type="region of interest" description="Disordered" evidence="1">
    <location>
        <begin position="90"/>
        <end position="124"/>
    </location>
</feature>
<dbReference type="PANTHER" id="PTHR37984">
    <property type="entry name" value="PROTEIN CBG26694"/>
    <property type="match status" value="1"/>
</dbReference>
<evidence type="ECO:0000256" key="1">
    <source>
        <dbReference type="SAM" id="MobiDB-lite"/>
    </source>
</evidence>
<gene>
    <name evidence="3" type="ORF">X777_11969</name>
</gene>
<protein>
    <recommendedName>
        <fullName evidence="2">Integrase catalytic domain-containing protein</fullName>
    </recommendedName>
</protein>
<dbReference type="AlphaFoldDB" id="A0A026X4B6"/>
<organism evidence="3 4">
    <name type="scientific">Ooceraea biroi</name>
    <name type="common">Clonal raider ant</name>
    <name type="synonym">Cerapachys biroi</name>
    <dbReference type="NCBI Taxonomy" id="2015173"/>
    <lineage>
        <taxon>Eukaryota</taxon>
        <taxon>Metazoa</taxon>
        <taxon>Ecdysozoa</taxon>
        <taxon>Arthropoda</taxon>
        <taxon>Hexapoda</taxon>
        <taxon>Insecta</taxon>
        <taxon>Pterygota</taxon>
        <taxon>Neoptera</taxon>
        <taxon>Endopterygota</taxon>
        <taxon>Hymenoptera</taxon>
        <taxon>Apocrita</taxon>
        <taxon>Aculeata</taxon>
        <taxon>Formicoidea</taxon>
        <taxon>Formicidae</taxon>
        <taxon>Dorylinae</taxon>
        <taxon>Ooceraea</taxon>
    </lineage>
</organism>